<name>A0A699Z215_HAELA</name>
<dbReference type="InterPro" id="IPR011035">
    <property type="entry name" value="Ribosomal_bL25/Gln-tRNA_synth"/>
</dbReference>
<keyword evidence="3" id="KW-0030">Aminoacyl-tRNA synthetase</keyword>
<keyword evidence="1" id="KW-0648">Protein biosynthesis</keyword>
<accession>A0A699Z215</accession>
<dbReference type="InterPro" id="IPR049437">
    <property type="entry name" value="tRNA-synt_1c_C2"/>
</dbReference>
<dbReference type="GO" id="GO:0005829">
    <property type="term" value="C:cytosol"/>
    <property type="evidence" value="ECO:0007669"/>
    <property type="project" value="TreeGrafter"/>
</dbReference>
<dbReference type="PANTHER" id="PTHR43097">
    <property type="entry name" value="GLUTAMINE-TRNA LIGASE"/>
    <property type="match status" value="1"/>
</dbReference>
<dbReference type="GO" id="GO:0017102">
    <property type="term" value="C:methionyl glutamyl tRNA synthetase complex"/>
    <property type="evidence" value="ECO:0007669"/>
    <property type="project" value="TreeGrafter"/>
</dbReference>
<keyword evidence="4" id="KW-1185">Reference proteome</keyword>
<dbReference type="AlphaFoldDB" id="A0A699Z215"/>
<proteinExistence type="predicted"/>
<organism evidence="3 4">
    <name type="scientific">Haematococcus lacustris</name>
    <name type="common">Green alga</name>
    <name type="synonym">Haematococcus pluvialis</name>
    <dbReference type="NCBI Taxonomy" id="44745"/>
    <lineage>
        <taxon>Eukaryota</taxon>
        <taxon>Viridiplantae</taxon>
        <taxon>Chlorophyta</taxon>
        <taxon>core chlorophytes</taxon>
        <taxon>Chlorophyceae</taxon>
        <taxon>CS clade</taxon>
        <taxon>Chlamydomonadales</taxon>
        <taxon>Haematococcaceae</taxon>
        <taxon>Haematococcus</taxon>
    </lineage>
</organism>
<reference evidence="3 4" key="1">
    <citation type="submission" date="2020-02" db="EMBL/GenBank/DDBJ databases">
        <title>Draft genome sequence of Haematococcus lacustris strain NIES-144.</title>
        <authorList>
            <person name="Morimoto D."/>
            <person name="Nakagawa S."/>
            <person name="Yoshida T."/>
            <person name="Sawayama S."/>
        </authorList>
    </citation>
    <scope>NUCLEOTIDE SEQUENCE [LARGE SCALE GENOMIC DNA]</scope>
    <source>
        <strain evidence="3 4">NIES-144</strain>
    </source>
</reference>
<dbReference type="PANTHER" id="PTHR43097:SF5">
    <property type="entry name" value="GLUTAMATE--TRNA LIGASE"/>
    <property type="match status" value="1"/>
</dbReference>
<dbReference type="EMBL" id="BLLF01000570">
    <property type="protein sequence ID" value="GFH13059.1"/>
    <property type="molecule type" value="Genomic_DNA"/>
</dbReference>
<comment type="caution">
    <text evidence="3">The sequence shown here is derived from an EMBL/GenBank/DDBJ whole genome shotgun (WGS) entry which is preliminary data.</text>
</comment>
<evidence type="ECO:0000313" key="3">
    <source>
        <dbReference type="EMBL" id="GFH13059.1"/>
    </source>
</evidence>
<sequence length="65" mass="7296">MQLVNPTTKFEVPASGDGNMRVLQKGEVIQLERKGYYIVDQPLTKPGKPMVLFCIPDGRTKTMTK</sequence>
<dbReference type="Proteomes" id="UP000485058">
    <property type="component" value="Unassembled WGS sequence"/>
</dbReference>
<gene>
    <name evidence="3" type="ORF">HaLaN_08864</name>
</gene>
<feature type="domain" description="tRNA synthetases class I (E and Q) anti-codon binding" evidence="2">
    <location>
        <begin position="3"/>
        <end position="40"/>
    </location>
</feature>
<keyword evidence="3" id="KW-0436">Ligase</keyword>
<evidence type="ECO:0000256" key="1">
    <source>
        <dbReference type="ARBA" id="ARBA00022917"/>
    </source>
</evidence>
<protein>
    <submittedName>
        <fullName evidence="3">Gln-glu non-discriminatory tRNA synthetase</fullName>
    </submittedName>
</protein>
<dbReference type="Pfam" id="PF20974">
    <property type="entry name" value="tRNA-synt_1c_C2"/>
    <property type="match status" value="1"/>
</dbReference>
<dbReference type="SUPFAM" id="SSF50715">
    <property type="entry name" value="Ribosomal protein L25-like"/>
    <property type="match status" value="1"/>
</dbReference>
<evidence type="ECO:0000259" key="2">
    <source>
        <dbReference type="Pfam" id="PF20974"/>
    </source>
</evidence>
<evidence type="ECO:0000313" key="4">
    <source>
        <dbReference type="Proteomes" id="UP000485058"/>
    </source>
</evidence>
<dbReference type="InterPro" id="IPR050132">
    <property type="entry name" value="Gln/Glu-tRNA_Ligase"/>
</dbReference>
<dbReference type="GO" id="GO:0006424">
    <property type="term" value="P:glutamyl-tRNA aminoacylation"/>
    <property type="evidence" value="ECO:0007669"/>
    <property type="project" value="TreeGrafter"/>
</dbReference>
<dbReference type="GO" id="GO:0004818">
    <property type="term" value="F:glutamate-tRNA ligase activity"/>
    <property type="evidence" value="ECO:0007669"/>
    <property type="project" value="TreeGrafter"/>
</dbReference>